<keyword evidence="2 7" id="KW-0001">2Fe-2S</keyword>
<feature type="binding site" evidence="7">
    <location>
        <position position="89"/>
    </location>
    <ligand>
        <name>[2Fe-2S] cluster</name>
        <dbReference type="ChEBI" id="CHEBI:190135"/>
    </ligand>
</feature>
<dbReference type="PIRSF" id="PIRSF000216">
    <property type="entry name" value="NADH_DH_24kDa"/>
    <property type="match status" value="1"/>
</dbReference>
<keyword evidence="5 7" id="KW-0411">Iron-sulfur</keyword>
<dbReference type="GO" id="GO:0016491">
    <property type="term" value="F:oxidoreductase activity"/>
    <property type="evidence" value="ECO:0007669"/>
    <property type="project" value="InterPro"/>
</dbReference>
<dbReference type="InterPro" id="IPR036249">
    <property type="entry name" value="Thioredoxin-like_sf"/>
</dbReference>
<proteinExistence type="inferred from homology"/>
<organism evidence="8 9">
    <name type="scientific">Caminicella sporogenes DSM 14501</name>
    <dbReference type="NCBI Taxonomy" id="1121266"/>
    <lineage>
        <taxon>Bacteria</taxon>
        <taxon>Bacillati</taxon>
        <taxon>Bacillota</taxon>
        <taxon>Clostridia</taxon>
        <taxon>Peptostreptococcales</taxon>
        <taxon>Caminicellaceae</taxon>
        <taxon>Caminicella</taxon>
    </lineage>
</organism>
<dbReference type="InterPro" id="IPR028431">
    <property type="entry name" value="NADP_DH_HndA-like"/>
</dbReference>
<evidence type="ECO:0000256" key="3">
    <source>
        <dbReference type="ARBA" id="ARBA00022723"/>
    </source>
</evidence>
<gene>
    <name evidence="8" type="ORF">SAMN02745883_01556</name>
</gene>
<dbReference type="GO" id="GO:0046872">
    <property type="term" value="F:metal ion binding"/>
    <property type="evidence" value="ECO:0007669"/>
    <property type="project" value="UniProtKB-KW"/>
</dbReference>
<dbReference type="NCBIfam" id="NF005722">
    <property type="entry name" value="PRK07539.1-2"/>
    <property type="match status" value="1"/>
</dbReference>
<comment type="cofactor">
    <cofactor evidence="7">
        <name>[2Fe-2S] cluster</name>
        <dbReference type="ChEBI" id="CHEBI:190135"/>
    </cofactor>
    <text evidence="7">Binds 1 [2Fe-2S] cluster.</text>
</comment>
<dbReference type="Gene3D" id="3.40.30.10">
    <property type="entry name" value="Glutaredoxin"/>
    <property type="match status" value="1"/>
</dbReference>
<name>A0A1M6QM70_9FIRM</name>
<evidence type="ECO:0000313" key="9">
    <source>
        <dbReference type="Proteomes" id="UP000184082"/>
    </source>
</evidence>
<dbReference type="InterPro" id="IPR042128">
    <property type="entry name" value="NuoE_dom"/>
</dbReference>
<evidence type="ECO:0000256" key="5">
    <source>
        <dbReference type="ARBA" id="ARBA00023014"/>
    </source>
</evidence>
<feature type="binding site" evidence="7">
    <location>
        <position position="129"/>
    </location>
    <ligand>
        <name>[2Fe-2S] cluster</name>
        <dbReference type="ChEBI" id="CHEBI:190135"/>
    </ligand>
</feature>
<dbReference type="CDD" id="cd03064">
    <property type="entry name" value="TRX_Fd_NuoE"/>
    <property type="match status" value="1"/>
</dbReference>
<evidence type="ECO:0000256" key="2">
    <source>
        <dbReference type="ARBA" id="ARBA00022714"/>
    </source>
</evidence>
<dbReference type="STRING" id="1121266.SAMN02745883_01556"/>
<sequence>MAKNILTKENFEKLNQVIEKYKGTKGALMPVLHEAQKIFGALTIEVQKVISKELNVPLAEIYGVATFYSQFSLEPKGDYVIGVCLGTACYVKGAQAIIDRICKELNIEVGGTSPDGKFTLQATRCIGACGLAPVITINEDVYGKLVESDIPDILKKY</sequence>
<evidence type="ECO:0000256" key="4">
    <source>
        <dbReference type="ARBA" id="ARBA00023004"/>
    </source>
</evidence>
<dbReference type="Pfam" id="PF01257">
    <property type="entry name" value="2Fe-2S_thioredx"/>
    <property type="match status" value="1"/>
</dbReference>
<dbReference type="PANTHER" id="PTHR43342:SF2">
    <property type="entry name" value="POTENTIAL NAD-REDUCING HYDROGENASE SUBUNIT"/>
    <property type="match status" value="1"/>
</dbReference>
<protein>
    <submittedName>
        <fullName evidence="8">NADH-quinone oxidoreductase subunit E</fullName>
    </submittedName>
</protein>
<dbReference type="RefSeq" id="WP_072967253.1">
    <property type="nucleotide sequence ID" value="NZ_FRAJ01000011.1"/>
</dbReference>
<dbReference type="InterPro" id="IPR041921">
    <property type="entry name" value="NuoE_N"/>
</dbReference>
<reference evidence="8 9" key="1">
    <citation type="submission" date="2016-11" db="EMBL/GenBank/DDBJ databases">
        <authorList>
            <person name="Jaros S."/>
            <person name="Januszkiewicz K."/>
            <person name="Wedrychowicz H."/>
        </authorList>
    </citation>
    <scope>NUCLEOTIDE SEQUENCE [LARGE SCALE GENOMIC DNA]</scope>
    <source>
        <strain evidence="8 9">DSM 14501</strain>
    </source>
</reference>
<comment type="cofactor">
    <cofactor evidence="6">
        <name>[2Fe-2S] cluster</name>
        <dbReference type="ChEBI" id="CHEBI:190135"/>
    </cofactor>
</comment>
<dbReference type="FunFam" id="1.10.10.1590:FF:000001">
    <property type="entry name" value="NADH-quinone oxidoreductase subunit E"/>
    <property type="match status" value="1"/>
</dbReference>
<keyword evidence="9" id="KW-1185">Reference proteome</keyword>
<keyword evidence="4 7" id="KW-0408">Iron</keyword>
<comment type="similarity">
    <text evidence="1">Belongs to the complex I 24 kDa subunit family.</text>
</comment>
<dbReference type="Proteomes" id="UP000184082">
    <property type="component" value="Unassembled WGS sequence"/>
</dbReference>
<evidence type="ECO:0000256" key="6">
    <source>
        <dbReference type="ARBA" id="ARBA00034078"/>
    </source>
</evidence>
<dbReference type="SUPFAM" id="SSF52833">
    <property type="entry name" value="Thioredoxin-like"/>
    <property type="match status" value="1"/>
</dbReference>
<dbReference type="EMBL" id="FRAJ01000011">
    <property type="protein sequence ID" value="SHK21268.1"/>
    <property type="molecule type" value="Genomic_DNA"/>
</dbReference>
<dbReference type="InterPro" id="IPR002023">
    <property type="entry name" value="NuoE-like"/>
</dbReference>
<dbReference type="Gene3D" id="1.10.10.1590">
    <property type="entry name" value="NADH-quinone oxidoreductase subunit E"/>
    <property type="match status" value="1"/>
</dbReference>
<accession>A0A1M6QM70</accession>
<keyword evidence="3 7" id="KW-0479">Metal-binding</keyword>
<dbReference type="AlphaFoldDB" id="A0A1M6QM70"/>
<dbReference type="PANTHER" id="PTHR43342">
    <property type="entry name" value="NADH-QUINONE OXIDOREDUCTASE, E SUBUNIT"/>
    <property type="match status" value="1"/>
</dbReference>
<feature type="binding site" evidence="7">
    <location>
        <position position="84"/>
    </location>
    <ligand>
        <name>[2Fe-2S] cluster</name>
        <dbReference type="ChEBI" id="CHEBI:190135"/>
    </ligand>
</feature>
<evidence type="ECO:0000256" key="7">
    <source>
        <dbReference type="PIRSR" id="PIRSR000216-1"/>
    </source>
</evidence>
<evidence type="ECO:0000256" key="1">
    <source>
        <dbReference type="ARBA" id="ARBA00010643"/>
    </source>
</evidence>
<dbReference type="GO" id="GO:0051537">
    <property type="term" value="F:2 iron, 2 sulfur cluster binding"/>
    <property type="evidence" value="ECO:0007669"/>
    <property type="project" value="UniProtKB-KW"/>
</dbReference>
<evidence type="ECO:0000313" key="8">
    <source>
        <dbReference type="EMBL" id="SHK21268.1"/>
    </source>
</evidence>
<feature type="binding site" evidence="7">
    <location>
        <position position="125"/>
    </location>
    <ligand>
        <name>[2Fe-2S] cluster</name>
        <dbReference type="ChEBI" id="CHEBI:190135"/>
    </ligand>
</feature>